<feature type="signal peptide" evidence="1">
    <location>
        <begin position="1"/>
        <end position="23"/>
    </location>
</feature>
<sequence length="120" mass="12624">MTGIRKVVLSACLFLAMSAPALAERVPTTRLVGCGPESCLLVSGERADAAATVLVNGHAVAAQGARHWRVRVPVSTLRAWSKPHARSISVTVADTEYDASLPVGMLAAPHDLAMLVVRVK</sequence>
<dbReference type="Proteomes" id="UP000614261">
    <property type="component" value="Unassembled WGS sequence"/>
</dbReference>
<reference evidence="3" key="1">
    <citation type="journal article" date="2019" name="Int. J. Syst. Evol. Microbiol.">
        <title>The Global Catalogue of Microorganisms (GCM) 10K type strain sequencing project: providing services to taxonomists for standard genome sequencing and annotation.</title>
        <authorList>
            <consortium name="The Broad Institute Genomics Platform"/>
            <consortium name="The Broad Institute Genome Sequencing Center for Infectious Disease"/>
            <person name="Wu L."/>
            <person name="Ma J."/>
        </authorList>
    </citation>
    <scope>NUCLEOTIDE SEQUENCE [LARGE SCALE GENOMIC DNA]</scope>
    <source>
        <strain evidence="3">CGMCC 1.12851</strain>
    </source>
</reference>
<dbReference type="RefSeq" id="WP_188515532.1">
    <property type="nucleotide sequence ID" value="NZ_BMGD01000007.1"/>
</dbReference>
<gene>
    <name evidence="2" type="ORF">GCM10010833_32820</name>
</gene>
<name>A0ABQ1JQK4_9SPHN</name>
<keyword evidence="1" id="KW-0732">Signal</keyword>
<evidence type="ECO:0000313" key="2">
    <source>
        <dbReference type="EMBL" id="GGB75039.1"/>
    </source>
</evidence>
<proteinExistence type="predicted"/>
<dbReference type="EMBL" id="BMGD01000007">
    <property type="protein sequence ID" value="GGB75039.1"/>
    <property type="molecule type" value="Genomic_DNA"/>
</dbReference>
<comment type="caution">
    <text evidence="2">The sequence shown here is derived from an EMBL/GenBank/DDBJ whole genome shotgun (WGS) entry which is preliminary data.</text>
</comment>
<organism evidence="2 3">
    <name type="scientific">Blastomonas aquatica</name>
    <dbReference type="NCBI Taxonomy" id="1510276"/>
    <lineage>
        <taxon>Bacteria</taxon>
        <taxon>Pseudomonadati</taxon>
        <taxon>Pseudomonadota</taxon>
        <taxon>Alphaproteobacteria</taxon>
        <taxon>Sphingomonadales</taxon>
        <taxon>Sphingomonadaceae</taxon>
        <taxon>Blastomonas</taxon>
    </lineage>
</organism>
<accession>A0ABQ1JQK4</accession>
<evidence type="ECO:0000256" key="1">
    <source>
        <dbReference type="SAM" id="SignalP"/>
    </source>
</evidence>
<evidence type="ECO:0000313" key="3">
    <source>
        <dbReference type="Proteomes" id="UP000614261"/>
    </source>
</evidence>
<feature type="chain" id="PRO_5045078631" evidence="1">
    <location>
        <begin position="24"/>
        <end position="120"/>
    </location>
</feature>
<keyword evidence="3" id="KW-1185">Reference proteome</keyword>
<protein>
    <submittedName>
        <fullName evidence="2">Uncharacterized protein</fullName>
    </submittedName>
</protein>